<dbReference type="InterPro" id="IPR048647">
    <property type="entry name" value="RlmA_N"/>
</dbReference>
<dbReference type="InterPro" id="IPR041698">
    <property type="entry name" value="Methyltransf_25"/>
</dbReference>
<dbReference type="Pfam" id="PF13649">
    <property type="entry name" value="Methyltransf_25"/>
    <property type="match status" value="1"/>
</dbReference>
<keyword evidence="1" id="KW-0862">Zinc</keyword>
<dbReference type="GO" id="GO:0032259">
    <property type="term" value="P:methylation"/>
    <property type="evidence" value="ECO:0007669"/>
    <property type="project" value="UniProtKB-KW"/>
</dbReference>
<dbReference type="AlphaFoldDB" id="A0A5N1GKF1"/>
<feature type="binding site" evidence="2">
    <location>
        <begin position="116"/>
        <end position="117"/>
    </location>
    <ligand>
        <name>S-adenosyl-L-methionine</name>
        <dbReference type="ChEBI" id="CHEBI:59789"/>
    </ligand>
</feature>
<proteinExistence type="predicted"/>
<dbReference type="InterPro" id="IPR016718">
    <property type="entry name" value="rRNA_m1G-MeTrfase_A_prd"/>
</dbReference>
<evidence type="ECO:0000259" key="4">
    <source>
        <dbReference type="Pfam" id="PF21302"/>
    </source>
</evidence>
<feature type="domain" description="23S rRNA (guanine(745)-N(1))-methyltransferase N-terminal" evidence="4">
    <location>
        <begin position="30"/>
        <end position="65"/>
    </location>
</feature>
<dbReference type="GO" id="GO:0046872">
    <property type="term" value="F:metal ion binding"/>
    <property type="evidence" value="ECO:0007669"/>
    <property type="project" value="UniProtKB-KW"/>
</dbReference>
<dbReference type="OrthoDB" id="5522265at2"/>
<evidence type="ECO:0000256" key="1">
    <source>
        <dbReference type="PIRSR" id="PIRSR018249-1"/>
    </source>
</evidence>
<evidence type="ECO:0000256" key="2">
    <source>
        <dbReference type="PIRSR" id="PIRSR018249-2"/>
    </source>
</evidence>
<feature type="binding site" evidence="1">
    <location>
        <position position="44"/>
    </location>
    <ligand>
        <name>Zn(2+)</name>
        <dbReference type="ChEBI" id="CHEBI:29105"/>
    </ligand>
</feature>
<evidence type="ECO:0000313" key="6">
    <source>
        <dbReference type="Proteomes" id="UP000327148"/>
    </source>
</evidence>
<sequence>MVNIKGKVPIMQSKKQLAQRKIQAWQGRLSCPLCQEGLNQEVQCPNKHQFNLAKQGYINLAPNHQEKHYTAELFQARQRIMGQGQLYGQCLAQVAQAVAARVSSGPLYLADLGTGEGSHLLDFLNQFEGEAVHGLGLDLAKAGIQTAAKQSSQALWAVADLAQIPLADKSLDLALTILSPSNYQEVKRVLKPGAPFIKIIPGPNYLVELRQLVLDKDDVSQDPSQSRQRFQANFANTEVHHYQDQVAMTPDGMADLIQMTPLMWHAADPARQAALKLSEISIDLEILIGESV</sequence>
<keyword evidence="5" id="KW-0489">Methyltransferase</keyword>
<comment type="caution">
    <text evidence="5">The sequence shown here is derived from an EMBL/GenBank/DDBJ whole genome shotgun (WGS) entry which is preliminary data.</text>
</comment>
<dbReference type="EMBL" id="VYWO01000010">
    <property type="protein sequence ID" value="KAA9299210.1"/>
    <property type="molecule type" value="Genomic_DNA"/>
</dbReference>
<feature type="domain" description="Methyltransferase" evidence="3">
    <location>
        <begin position="111"/>
        <end position="193"/>
    </location>
</feature>
<gene>
    <name evidence="5" type="ORF">F6I03_09550</name>
</gene>
<dbReference type="Pfam" id="PF21302">
    <property type="entry name" value="Zn_ribbon_RlmA"/>
    <property type="match status" value="1"/>
</dbReference>
<organism evidence="5 6">
    <name type="scientific">Aerococcus sanguinicola</name>
    <dbReference type="NCBI Taxonomy" id="119206"/>
    <lineage>
        <taxon>Bacteria</taxon>
        <taxon>Bacillati</taxon>
        <taxon>Bacillota</taxon>
        <taxon>Bacilli</taxon>
        <taxon>Lactobacillales</taxon>
        <taxon>Aerococcaceae</taxon>
        <taxon>Aerococcus</taxon>
    </lineage>
</organism>
<feature type="binding site" evidence="2">
    <location>
        <position position="205"/>
    </location>
    <ligand>
        <name>S-adenosyl-L-methionine</name>
        <dbReference type="ChEBI" id="CHEBI:59789"/>
    </ligand>
</feature>
<evidence type="ECO:0000313" key="5">
    <source>
        <dbReference type="EMBL" id="KAA9299210.1"/>
    </source>
</evidence>
<dbReference type="PIRSF" id="PIRSF018249">
    <property type="entry name" value="MyrA_prd"/>
    <property type="match status" value="1"/>
</dbReference>
<feature type="binding site" evidence="1">
    <location>
        <position position="31"/>
    </location>
    <ligand>
        <name>Zn(2+)</name>
        <dbReference type="ChEBI" id="CHEBI:29105"/>
    </ligand>
</feature>
<keyword evidence="1" id="KW-0479">Metal-binding</keyword>
<protein>
    <submittedName>
        <fullName evidence="5">Methyltransferase domain-containing protein</fullName>
    </submittedName>
</protein>
<dbReference type="Gene3D" id="3.40.50.150">
    <property type="entry name" value="Vaccinia Virus protein VP39"/>
    <property type="match status" value="1"/>
</dbReference>
<dbReference type="Proteomes" id="UP000327148">
    <property type="component" value="Unassembled WGS sequence"/>
</dbReference>
<feature type="binding site" evidence="1">
    <location>
        <position position="48"/>
    </location>
    <ligand>
        <name>Zn(2+)</name>
        <dbReference type="ChEBI" id="CHEBI:29105"/>
    </ligand>
</feature>
<feature type="binding site" evidence="2">
    <location>
        <position position="87"/>
    </location>
    <ligand>
        <name>S-adenosyl-L-methionine</name>
        <dbReference type="ChEBI" id="CHEBI:59789"/>
    </ligand>
</feature>
<keyword evidence="5" id="KW-0808">Transferase</keyword>
<accession>A0A5N1GKF1</accession>
<dbReference type="InterPro" id="IPR029063">
    <property type="entry name" value="SAM-dependent_MTases_sf"/>
</dbReference>
<dbReference type="SUPFAM" id="SSF53335">
    <property type="entry name" value="S-adenosyl-L-methionine-dependent methyltransferases"/>
    <property type="match status" value="1"/>
</dbReference>
<reference evidence="5 6" key="1">
    <citation type="submission" date="2019-09" db="EMBL/GenBank/DDBJ databases">
        <title>Draft genome sequence assemblies of isolates from the urinary tract.</title>
        <authorList>
            <person name="Mores C.R."/>
            <person name="Putonti C."/>
            <person name="Wolfe A.J."/>
        </authorList>
    </citation>
    <scope>NUCLEOTIDE SEQUENCE [LARGE SCALE GENOMIC DNA]</scope>
    <source>
        <strain evidence="5 6">UMB623</strain>
    </source>
</reference>
<feature type="binding site" evidence="1">
    <location>
        <position position="34"/>
    </location>
    <ligand>
        <name>Zn(2+)</name>
        <dbReference type="ChEBI" id="CHEBI:29105"/>
    </ligand>
</feature>
<keyword evidence="2" id="KW-0949">S-adenosyl-L-methionine</keyword>
<evidence type="ECO:0000259" key="3">
    <source>
        <dbReference type="Pfam" id="PF13649"/>
    </source>
</evidence>
<dbReference type="STRING" id="119206.AWM72_04550"/>
<dbReference type="GO" id="GO:0008168">
    <property type="term" value="F:methyltransferase activity"/>
    <property type="evidence" value="ECO:0007669"/>
    <property type="project" value="UniProtKB-KW"/>
</dbReference>
<name>A0A5N1GKF1_9LACT</name>